<feature type="domain" description="AAA+ ATPase" evidence="2">
    <location>
        <begin position="352"/>
        <end position="493"/>
    </location>
</feature>
<feature type="region of interest" description="Disordered" evidence="1">
    <location>
        <begin position="1"/>
        <end position="48"/>
    </location>
</feature>
<dbReference type="Gene3D" id="1.10.8.60">
    <property type="match status" value="1"/>
</dbReference>
<dbReference type="InterPro" id="IPR000642">
    <property type="entry name" value="Peptidase_M41"/>
</dbReference>
<dbReference type="InterPro" id="IPR027417">
    <property type="entry name" value="P-loop_NTPase"/>
</dbReference>
<dbReference type="Gene3D" id="3.40.50.300">
    <property type="entry name" value="P-loop containing nucleotide triphosphate hydrolases"/>
    <property type="match status" value="1"/>
</dbReference>
<feature type="compositionally biased region" description="Basic and acidic residues" evidence="1">
    <location>
        <begin position="1"/>
        <end position="15"/>
    </location>
</feature>
<dbReference type="InterPro" id="IPR003959">
    <property type="entry name" value="ATPase_AAA_core"/>
</dbReference>
<dbReference type="EMBL" id="JBHLVZ010000039">
    <property type="protein sequence ID" value="MFC0386794.1"/>
    <property type="molecule type" value="Genomic_DNA"/>
</dbReference>
<dbReference type="SUPFAM" id="SSF52540">
    <property type="entry name" value="P-loop containing nucleoside triphosphate hydrolases"/>
    <property type="match status" value="1"/>
</dbReference>
<keyword evidence="4" id="KW-1185">Reference proteome</keyword>
<evidence type="ECO:0000259" key="2">
    <source>
        <dbReference type="SMART" id="SM00382"/>
    </source>
</evidence>
<evidence type="ECO:0000313" key="4">
    <source>
        <dbReference type="Proteomes" id="UP001589789"/>
    </source>
</evidence>
<dbReference type="InterPro" id="IPR037219">
    <property type="entry name" value="Peptidase_M41-like"/>
</dbReference>
<dbReference type="InterPro" id="IPR003593">
    <property type="entry name" value="AAA+_ATPase"/>
</dbReference>
<dbReference type="SMART" id="SM00382">
    <property type="entry name" value="AAA"/>
    <property type="match status" value="1"/>
</dbReference>
<protein>
    <submittedName>
        <fullName evidence="3">AAA family ATPase</fullName>
    </submittedName>
</protein>
<dbReference type="Pfam" id="PF00004">
    <property type="entry name" value="AAA"/>
    <property type="match status" value="1"/>
</dbReference>
<dbReference type="Pfam" id="PF01434">
    <property type="entry name" value="Peptidase_M41"/>
    <property type="match status" value="1"/>
</dbReference>
<evidence type="ECO:0000313" key="3">
    <source>
        <dbReference type="EMBL" id="MFC0386794.1"/>
    </source>
</evidence>
<organism evidence="3 4">
    <name type="scientific">Muricoccus vinaceus</name>
    <dbReference type="NCBI Taxonomy" id="424704"/>
    <lineage>
        <taxon>Bacteria</taxon>
        <taxon>Pseudomonadati</taxon>
        <taxon>Pseudomonadota</taxon>
        <taxon>Alphaproteobacteria</taxon>
        <taxon>Acetobacterales</taxon>
        <taxon>Roseomonadaceae</taxon>
        <taxon>Muricoccus</taxon>
    </lineage>
</organism>
<dbReference type="PANTHER" id="PTHR23076">
    <property type="entry name" value="METALLOPROTEASE M41 FTSH"/>
    <property type="match status" value="1"/>
</dbReference>
<dbReference type="SUPFAM" id="SSF140990">
    <property type="entry name" value="FtsH protease domain-like"/>
    <property type="match status" value="1"/>
</dbReference>
<accession>A0ABV6IT57</accession>
<comment type="caution">
    <text evidence="3">The sequence shown here is derived from an EMBL/GenBank/DDBJ whole genome shotgun (WGS) entry which is preliminary data.</text>
</comment>
<evidence type="ECO:0000256" key="1">
    <source>
        <dbReference type="SAM" id="MobiDB-lite"/>
    </source>
</evidence>
<dbReference type="Proteomes" id="UP001589789">
    <property type="component" value="Unassembled WGS sequence"/>
</dbReference>
<dbReference type="Gene3D" id="1.20.58.760">
    <property type="entry name" value="Peptidase M41"/>
    <property type="match status" value="1"/>
</dbReference>
<dbReference type="RefSeq" id="WP_377051612.1">
    <property type="nucleotide sequence ID" value="NZ_JBHLVZ010000039.1"/>
</dbReference>
<feature type="compositionally biased region" description="Basic and acidic residues" evidence="1">
    <location>
        <begin position="32"/>
        <end position="43"/>
    </location>
</feature>
<reference evidence="3 4" key="1">
    <citation type="submission" date="2024-09" db="EMBL/GenBank/DDBJ databases">
        <authorList>
            <person name="Sun Q."/>
            <person name="Mori K."/>
        </authorList>
    </citation>
    <scope>NUCLEOTIDE SEQUENCE [LARGE SCALE GENOMIC DNA]</scope>
    <source>
        <strain evidence="3 4">CCM 7468</strain>
    </source>
</reference>
<dbReference type="PANTHER" id="PTHR23076:SF97">
    <property type="entry name" value="ATP-DEPENDENT ZINC METALLOPROTEASE YME1L1"/>
    <property type="match status" value="1"/>
</dbReference>
<name>A0ABV6IT57_9PROT</name>
<gene>
    <name evidence="3" type="ORF">ACFFIC_14735</name>
</gene>
<proteinExistence type="predicted"/>
<sequence length="760" mass="81740">MPIDRRQLHDFKQDNGDPLAAEVTPDLPGDQGNDKGTEPDKRQAQSKVLASLARKRRGNGQRRVSRLPVPWDDNVSPDMDPFRRAASLTPSTVVGLLLVRAALTATPGFLARAMEPGSVSVIQTPNKELSYSIVEAWSLIVDAVMAPETSLQGDALTKASQRRLARARFQAEGDYYNTSEVKQVVALERAVRATDRSQVPRDGISMHKVVHALSHEPDALLPQDVILAEDQRLVLELPNAKVIGLVASALSSDDGWPSARLPQMPPRTAAAVSTLTSTLIDLARRPGQTPEAYLERLGELLAKRDAIAARREEPTGITLDDLPGLGAAGVWGRQTAADLRAFGQGELPWSELDRGVVLEGPPGTGKSSFARALANSARAEFVSASLAQWQGDKDGHLGSLCAAMRKSFEEARRKAPCVLLIDEVDSFPTRASVQHAYRDYVVQVVNALLEQLDGAIDRTGVLVVATCNDASRLDPALIRSGRLEQFIRLEKPNEEGLVEIARVHLAGALRDADLSPVTRAAYRRGAVGADIERWCRGARRLARTAGRPMLLEDLIAEVGEAPPTHGTDAVWRMAIHEAGHVLACSVMNASSILEVVVDPLVGGRSATTLDAFDLYRENPNPTRGQVQAQLRAALAGRAAEEVILGEPSGGAGGSPASDLAKATRIAVLQVCSSGLDEHPEGLLYLGGADDYQRLENLLSKPEVRHRVAVVLRDAYEGAIALVRRHRPGVEHVAAALVNRGSLSGGEVLDLLGNIEQREDA</sequence>
<dbReference type="CDD" id="cd19481">
    <property type="entry name" value="RecA-like_protease"/>
    <property type="match status" value="1"/>
</dbReference>